<dbReference type="Proteomes" id="UP000806285">
    <property type="component" value="Unassembled WGS sequence"/>
</dbReference>
<dbReference type="Gene3D" id="3.40.50.1820">
    <property type="entry name" value="alpha/beta hydrolase"/>
    <property type="match status" value="1"/>
</dbReference>
<sequence>MKTAQANGARIAYRIDGPEGAPAVMLSNSLMSTHAMWDPQVAALTERFRVLRYDTRGHGRSEVTPGPYTIELLADDAAALVEATGLGAVHFVGLSMGGMIGQQLAVRHPRRVLSLSLCDTASEMPPRSMWEGRFETARRQGIAGLVDSTIQRWFVPSFIAREPDAIAWVRSMILETTPEGYIACASAVRDMSQTHILRQIRVPTQVIVGRDDPACTLAASQLLHAEIAGSTLHVIDDAAHLSNIEKPEQFTRLLLDFLTAQAAAAPPR</sequence>
<gene>
    <name evidence="2" type="primary">pcaD</name>
    <name evidence="2" type="ORF">IM787_15915</name>
</gene>
<protein>
    <submittedName>
        <fullName evidence="2">3-oxoadipate enol-lactonase</fullName>
        <ecNumber evidence="2">3.1.1.24</ecNumber>
    </submittedName>
</protein>
<dbReference type="InterPro" id="IPR026968">
    <property type="entry name" value="PcaD/CatD"/>
</dbReference>
<reference evidence="2 3" key="1">
    <citation type="submission" date="2020-10" db="EMBL/GenBank/DDBJ databases">
        <title>Ramlibacter sp. HM2 16S ribosomal RNA gene Genome sequencing and assembly.</title>
        <authorList>
            <person name="Kang M."/>
        </authorList>
    </citation>
    <scope>NUCLEOTIDE SEQUENCE [LARGE SCALE GENOMIC DNA]</scope>
    <source>
        <strain evidence="2 3">HM2</strain>
    </source>
</reference>
<dbReference type="InterPro" id="IPR000639">
    <property type="entry name" value="Epox_hydrolase-like"/>
</dbReference>
<dbReference type="InterPro" id="IPR000073">
    <property type="entry name" value="AB_hydrolase_1"/>
</dbReference>
<dbReference type="RefSeq" id="WP_193677658.1">
    <property type="nucleotide sequence ID" value="NZ_JADDIV010000004.1"/>
</dbReference>
<dbReference type="EC" id="3.1.1.24" evidence="2"/>
<dbReference type="PANTHER" id="PTHR43433">
    <property type="entry name" value="HYDROLASE, ALPHA/BETA FOLD FAMILY PROTEIN"/>
    <property type="match status" value="1"/>
</dbReference>
<evidence type="ECO:0000313" key="2">
    <source>
        <dbReference type="EMBL" id="MBE7369050.1"/>
    </source>
</evidence>
<evidence type="ECO:0000313" key="3">
    <source>
        <dbReference type="Proteomes" id="UP000806285"/>
    </source>
</evidence>
<comment type="caution">
    <text evidence="2">The sequence shown here is derived from an EMBL/GenBank/DDBJ whole genome shotgun (WGS) entry which is preliminary data.</text>
</comment>
<dbReference type="EMBL" id="JADDIV010000004">
    <property type="protein sequence ID" value="MBE7369050.1"/>
    <property type="molecule type" value="Genomic_DNA"/>
</dbReference>
<feature type="domain" description="AB hydrolase-1" evidence="1">
    <location>
        <begin position="33"/>
        <end position="251"/>
    </location>
</feature>
<dbReference type="PRINTS" id="PR00111">
    <property type="entry name" value="ABHYDROLASE"/>
</dbReference>
<dbReference type="Pfam" id="PF12697">
    <property type="entry name" value="Abhydrolase_6"/>
    <property type="match status" value="1"/>
</dbReference>
<accession>A0ABR9S6C3</accession>
<dbReference type="SUPFAM" id="SSF53474">
    <property type="entry name" value="alpha/beta-Hydrolases"/>
    <property type="match status" value="1"/>
</dbReference>
<dbReference type="InterPro" id="IPR050471">
    <property type="entry name" value="AB_hydrolase"/>
</dbReference>
<dbReference type="PRINTS" id="PR00412">
    <property type="entry name" value="EPOXHYDRLASE"/>
</dbReference>
<proteinExistence type="predicted"/>
<keyword evidence="2" id="KW-0378">Hydrolase</keyword>
<name>A0ABR9S6C3_9BURK</name>
<dbReference type="PANTHER" id="PTHR43433:SF5">
    <property type="entry name" value="AB HYDROLASE-1 DOMAIN-CONTAINING PROTEIN"/>
    <property type="match status" value="1"/>
</dbReference>
<evidence type="ECO:0000259" key="1">
    <source>
        <dbReference type="Pfam" id="PF12697"/>
    </source>
</evidence>
<dbReference type="GO" id="GO:0047570">
    <property type="term" value="F:3-oxoadipate enol-lactonase activity"/>
    <property type="evidence" value="ECO:0007669"/>
    <property type="project" value="UniProtKB-EC"/>
</dbReference>
<dbReference type="NCBIfam" id="TIGR02427">
    <property type="entry name" value="protocat_pcaD"/>
    <property type="match status" value="1"/>
</dbReference>
<keyword evidence="3" id="KW-1185">Reference proteome</keyword>
<dbReference type="InterPro" id="IPR029058">
    <property type="entry name" value="AB_hydrolase_fold"/>
</dbReference>
<organism evidence="2 3">
    <name type="scientific">Ramlibacter pallidus</name>
    <dbReference type="NCBI Taxonomy" id="2780087"/>
    <lineage>
        <taxon>Bacteria</taxon>
        <taxon>Pseudomonadati</taxon>
        <taxon>Pseudomonadota</taxon>
        <taxon>Betaproteobacteria</taxon>
        <taxon>Burkholderiales</taxon>
        <taxon>Comamonadaceae</taxon>
        <taxon>Ramlibacter</taxon>
    </lineage>
</organism>